<sequence length="74" mass="7991">MKRLLITALISLFTIGSASADFASDSQYDLLYTPATSVELDNLPPTAAGRTTIMEEHENHGGMQDHPSERVSGI</sequence>
<evidence type="ECO:0000256" key="1">
    <source>
        <dbReference type="SAM" id="SignalP"/>
    </source>
</evidence>
<dbReference type="RefSeq" id="WP_144357092.1">
    <property type="nucleotide sequence ID" value="NZ_VMNH01000002.1"/>
</dbReference>
<evidence type="ECO:0000313" key="3">
    <source>
        <dbReference type="Proteomes" id="UP000316649"/>
    </source>
</evidence>
<organism evidence="2 3">
    <name type="scientific">Sedimenticola selenatireducens</name>
    <dbReference type="NCBI Taxonomy" id="191960"/>
    <lineage>
        <taxon>Bacteria</taxon>
        <taxon>Pseudomonadati</taxon>
        <taxon>Pseudomonadota</taxon>
        <taxon>Gammaproteobacteria</taxon>
        <taxon>Chromatiales</taxon>
        <taxon>Sedimenticolaceae</taxon>
        <taxon>Sedimenticola</taxon>
    </lineage>
</organism>
<name>A0A557SMU5_9GAMM</name>
<dbReference type="EMBL" id="VMNH01000002">
    <property type="protein sequence ID" value="TVO78734.1"/>
    <property type="molecule type" value="Genomic_DNA"/>
</dbReference>
<feature type="signal peptide" evidence="1">
    <location>
        <begin position="1"/>
        <end position="20"/>
    </location>
</feature>
<dbReference type="Proteomes" id="UP000316649">
    <property type="component" value="Unassembled WGS sequence"/>
</dbReference>
<accession>A0A557SMU5</accession>
<dbReference type="AlphaFoldDB" id="A0A557SMU5"/>
<evidence type="ECO:0000313" key="2">
    <source>
        <dbReference type="EMBL" id="TVO78734.1"/>
    </source>
</evidence>
<keyword evidence="3" id="KW-1185">Reference proteome</keyword>
<keyword evidence="1" id="KW-0732">Signal</keyword>
<feature type="chain" id="PRO_5021873746" description="Secreted protein" evidence="1">
    <location>
        <begin position="21"/>
        <end position="74"/>
    </location>
</feature>
<proteinExistence type="predicted"/>
<comment type="caution">
    <text evidence="2">The sequence shown here is derived from an EMBL/GenBank/DDBJ whole genome shotgun (WGS) entry which is preliminary data.</text>
</comment>
<protein>
    <recommendedName>
        <fullName evidence="4">Secreted protein</fullName>
    </recommendedName>
</protein>
<reference evidence="2 3" key="1">
    <citation type="submission" date="2019-07" db="EMBL/GenBank/DDBJ databases">
        <title>The pathways for chlorine oxyanion respiration interact through the shared metabolite chlorate.</title>
        <authorList>
            <person name="Barnum T.P."/>
            <person name="Cheng Y."/>
            <person name="Hill K.A."/>
            <person name="Lucas L.N."/>
            <person name="Carlson H.K."/>
            <person name="Coates J.D."/>
        </authorList>
    </citation>
    <scope>NUCLEOTIDE SEQUENCE [LARGE SCALE GENOMIC DNA]</scope>
    <source>
        <strain evidence="2 3">BK-1</strain>
    </source>
</reference>
<gene>
    <name evidence="2" type="ORF">FHP88_00825</name>
</gene>
<evidence type="ECO:0008006" key="4">
    <source>
        <dbReference type="Google" id="ProtNLM"/>
    </source>
</evidence>